<evidence type="ECO:0000256" key="4">
    <source>
        <dbReference type="ARBA" id="ARBA00023002"/>
    </source>
</evidence>
<keyword evidence="2" id="KW-0285">Flavoprotein</keyword>
<dbReference type="NCBIfam" id="NF005511">
    <property type="entry name" value="PRK07121.1-4"/>
    <property type="match status" value="1"/>
</dbReference>
<comment type="cofactor">
    <cofactor evidence="1">
        <name>FAD</name>
        <dbReference type="ChEBI" id="CHEBI:57692"/>
    </cofactor>
</comment>
<dbReference type="Gene3D" id="3.50.50.60">
    <property type="entry name" value="FAD/NAD(P)-binding domain"/>
    <property type="match status" value="2"/>
</dbReference>
<sequence>MATGKGSGDEIGAEVSAGNAVMAAPLPAPDRFDADCGLLVIGYGAAGASAALEAAESGLDVLLVDRFAGGGASWLSGGIVYAGGGTRHQTAAGRTDSVDAMAAYLAREVGDAVSAETIRRYAAQSASMIDWLEAHGVGFDSAEAPHETSYPSKDHYLYFSGNEMVPANRDAIPPAPRGHRAKGKWLSGRAMMEALMARVGRTPGIAIRTEAKVRRLIVDDAGAVVGAEFMALRPGGIAARLHRLLERPARIIALQVAGISTVLVSLAALIERAFARPWRVHARHGVVLATGGFIKNRAMVARHAPEFMRGFPLGSSGCDGSGIRLGLGLGGRLDKASRISAWRFINPPHAFAKGIVVGADGRRLTNEEQYGARLGDAMFRKAGGRGYVILDDAQLREAKAEIAQGSMWGFQSVPARFLMLGAKSAPTIEALAAKLGMAPATLVGEIAANNAAARDGQPDPVGKSDEMRGVIATGPFHALDISATNRVFPLPVLTLGGLAVEEATGAVLRAEGGVVPGLYAIGRAARGLPSNYYVSGLSLGDCVWTGRRTAAHVAEQAAAEAAPPQRSTKAFSMT</sequence>
<dbReference type="AlphaFoldDB" id="A0A317EDH2"/>
<dbReference type="PRINTS" id="PR00411">
    <property type="entry name" value="PNDRDTASEI"/>
</dbReference>
<proteinExistence type="predicted"/>
<evidence type="ECO:0000313" key="7">
    <source>
        <dbReference type="Proteomes" id="UP000245461"/>
    </source>
</evidence>
<dbReference type="RefSeq" id="WP_109905024.1">
    <property type="nucleotide sequence ID" value="NZ_QGLE01000004.1"/>
</dbReference>
<dbReference type="Proteomes" id="UP000245461">
    <property type="component" value="Unassembled WGS sequence"/>
</dbReference>
<dbReference type="GO" id="GO:0008202">
    <property type="term" value="P:steroid metabolic process"/>
    <property type="evidence" value="ECO:0007669"/>
    <property type="project" value="UniProtKB-ARBA"/>
</dbReference>
<protein>
    <submittedName>
        <fullName evidence="6">FAD-binding protein</fullName>
    </submittedName>
</protein>
<dbReference type="SUPFAM" id="SSF56425">
    <property type="entry name" value="Succinate dehydrogenase/fumarate reductase flavoprotein, catalytic domain"/>
    <property type="match status" value="1"/>
</dbReference>
<dbReference type="InterPro" id="IPR027477">
    <property type="entry name" value="Succ_DH/fumarate_Rdtase_cat_sf"/>
</dbReference>
<dbReference type="GO" id="GO:0016491">
    <property type="term" value="F:oxidoreductase activity"/>
    <property type="evidence" value="ECO:0007669"/>
    <property type="project" value="UniProtKB-KW"/>
</dbReference>
<keyword evidence="4" id="KW-0560">Oxidoreductase</keyword>
<evidence type="ECO:0000259" key="5">
    <source>
        <dbReference type="Pfam" id="PF00890"/>
    </source>
</evidence>
<organism evidence="6 7">
    <name type="scientific">Zavarzinia aquatilis</name>
    <dbReference type="NCBI Taxonomy" id="2211142"/>
    <lineage>
        <taxon>Bacteria</taxon>
        <taxon>Pseudomonadati</taxon>
        <taxon>Pseudomonadota</taxon>
        <taxon>Alphaproteobacteria</taxon>
        <taxon>Rhodospirillales</taxon>
        <taxon>Zavarziniaceae</taxon>
        <taxon>Zavarzinia</taxon>
    </lineage>
</organism>
<dbReference type="InterPro" id="IPR003953">
    <property type="entry name" value="FAD-dep_OxRdtase_2_FAD-bd"/>
</dbReference>
<name>A0A317EDH2_9PROT</name>
<dbReference type="EMBL" id="QGLE01000004">
    <property type="protein sequence ID" value="PWR24316.1"/>
    <property type="molecule type" value="Genomic_DNA"/>
</dbReference>
<dbReference type="PANTHER" id="PTHR43400:SF10">
    <property type="entry name" value="3-OXOSTEROID 1-DEHYDROGENASE"/>
    <property type="match status" value="1"/>
</dbReference>
<reference evidence="6 7" key="1">
    <citation type="submission" date="2018-05" db="EMBL/GenBank/DDBJ databases">
        <title>Zavarzinia sp. HR-AS.</title>
        <authorList>
            <person name="Lee Y."/>
            <person name="Jeon C.O."/>
        </authorList>
    </citation>
    <scope>NUCLEOTIDE SEQUENCE [LARGE SCALE GENOMIC DNA]</scope>
    <source>
        <strain evidence="6 7">HR-AS</strain>
    </source>
</reference>
<dbReference type="PANTHER" id="PTHR43400">
    <property type="entry name" value="FUMARATE REDUCTASE"/>
    <property type="match status" value="1"/>
</dbReference>
<evidence type="ECO:0000313" key="6">
    <source>
        <dbReference type="EMBL" id="PWR24316.1"/>
    </source>
</evidence>
<keyword evidence="7" id="KW-1185">Reference proteome</keyword>
<dbReference type="InterPro" id="IPR050315">
    <property type="entry name" value="FAD-oxidoreductase_2"/>
</dbReference>
<evidence type="ECO:0000256" key="3">
    <source>
        <dbReference type="ARBA" id="ARBA00022827"/>
    </source>
</evidence>
<gene>
    <name evidence="6" type="ORF">DKG74_09385</name>
</gene>
<dbReference type="SUPFAM" id="SSF51905">
    <property type="entry name" value="FAD/NAD(P)-binding domain"/>
    <property type="match status" value="1"/>
</dbReference>
<dbReference type="OrthoDB" id="3178130at2"/>
<accession>A0A317EDH2</accession>
<feature type="domain" description="FAD-dependent oxidoreductase 2 FAD-binding" evidence="5">
    <location>
        <begin position="38"/>
        <end position="529"/>
    </location>
</feature>
<evidence type="ECO:0000256" key="1">
    <source>
        <dbReference type="ARBA" id="ARBA00001974"/>
    </source>
</evidence>
<keyword evidence="3" id="KW-0274">FAD</keyword>
<dbReference type="Pfam" id="PF00890">
    <property type="entry name" value="FAD_binding_2"/>
    <property type="match status" value="1"/>
</dbReference>
<dbReference type="InterPro" id="IPR036188">
    <property type="entry name" value="FAD/NAD-bd_sf"/>
</dbReference>
<evidence type="ECO:0000256" key="2">
    <source>
        <dbReference type="ARBA" id="ARBA00022630"/>
    </source>
</evidence>
<comment type="caution">
    <text evidence="6">The sequence shown here is derived from an EMBL/GenBank/DDBJ whole genome shotgun (WGS) entry which is preliminary data.</text>
</comment>
<dbReference type="Gene3D" id="3.90.700.10">
    <property type="entry name" value="Succinate dehydrogenase/fumarate reductase flavoprotein, catalytic domain"/>
    <property type="match status" value="1"/>
</dbReference>